<dbReference type="PANTHER" id="PTHR38121">
    <property type="entry name" value="GH16 DOMAIN-CONTAINING PROTEIN"/>
    <property type="match status" value="1"/>
</dbReference>
<dbReference type="GO" id="GO:0005975">
    <property type="term" value="P:carbohydrate metabolic process"/>
    <property type="evidence" value="ECO:0007669"/>
    <property type="project" value="InterPro"/>
</dbReference>
<gene>
    <name evidence="4" type="ORF">L198_05964</name>
</gene>
<dbReference type="EMBL" id="AWGH01000019">
    <property type="protein sequence ID" value="ODN91448.1"/>
    <property type="molecule type" value="Genomic_DNA"/>
</dbReference>
<sequence>MVHFLSATLFALLFPLVTIHAAPHKCDLSGASSLAQESVTVSLSKETDDAFGAAAIATTDGYEPPPSATINKAYSSDSSSTIASTQTESESTPISSSTSSAISSPTVSSNSTSSSSDCSCGYILSSHSNAYFPKSHAVSFSSLSSLADSDFEVTDGWQVGGVGSDGTRSVGSTNNVKIIDGDMVLTVPGGQSVGGEVTVAEVTFKEVVGGGVFTMEAQLDGGAGTCQSIFTYTQSTDVGNDEQDIEMLGQSLLTSAPKGAEPGIQLTNWDPTNAGENEEKTTAFPDDPTTAYHNYTIGWLPGGTKYHYDGQDLESPSKYASINPSNLIINNWSNGDASFTAGPPSADVSLRVKSVTFYYQSETLESYPAYPSGCSEVDACVV</sequence>
<dbReference type="Pfam" id="PF00722">
    <property type="entry name" value="Glyco_hydro_16"/>
    <property type="match status" value="1"/>
</dbReference>
<organism evidence="4 5">
    <name type="scientific">Cryptococcus wingfieldii CBS 7118</name>
    <dbReference type="NCBI Taxonomy" id="1295528"/>
    <lineage>
        <taxon>Eukaryota</taxon>
        <taxon>Fungi</taxon>
        <taxon>Dikarya</taxon>
        <taxon>Basidiomycota</taxon>
        <taxon>Agaricomycotina</taxon>
        <taxon>Tremellomycetes</taxon>
        <taxon>Tremellales</taxon>
        <taxon>Cryptococcaceae</taxon>
        <taxon>Cryptococcus</taxon>
    </lineage>
</organism>
<feature type="region of interest" description="Disordered" evidence="1">
    <location>
        <begin position="73"/>
        <end position="116"/>
    </location>
</feature>
<feature type="chain" id="PRO_5009129925" description="GH16 domain-containing protein" evidence="2">
    <location>
        <begin position="22"/>
        <end position="382"/>
    </location>
</feature>
<feature type="compositionally biased region" description="Polar residues" evidence="1">
    <location>
        <begin position="265"/>
        <end position="275"/>
    </location>
</feature>
<comment type="caution">
    <text evidence="4">The sequence shown here is derived from an EMBL/GenBank/DDBJ whole genome shotgun (WGS) entry which is preliminary data.</text>
</comment>
<evidence type="ECO:0000313" key="5">
    <source>
        <dbReference type="Proteomes" id="UP000094819"/>
    </source>
</evidence>
<reference evidence="4 5" key="1">
    <citation type="submission" date="2016-06" db="EMBL/GenBank/DDBJ databases">
        <title>Evolution of pathogenesis and genome organization in the Tremellales.</title>
        <authorList>
            <person name="Cuomo C."/>
            <person name="Litvintseva A."/>
            <person name="Heitman J."/>
            <person name="Chen Y."/>
            <person name="Sun S."/>
            <person name="Springer D."/>
            <person name="Dromer F."/>
            <person name="Young S."/>
            <person name="Zeng Q."/>
            <person name="Chapman S."/>
            <person name="Gujja S."/>
            <person name="Saif S."/>
            <person name="Birren B."/>
        </authorList>
    </citation>
    <scope>NUCLEOTIDE SEQUENCE [LARGE SCALE GENOMIC DNA]</scope>
    <source>
        <strain evidence="4 5">CBS 7118</strain>
    </source>
</reference>
<dbReference type="PROSITE" id="PS51762">
    <property type="entry name" value="GH16_2"/>
    <property type="match status" value="1"/>
</dbReference>
<dbReference type="GeneID" id="30195176"/>
<keyword evidence="2" id="KW-0732">Signal</keyword>
<dbReference type="Proteomes" id="UP000094819">
    <property type="component" value="Unassembled WGS sequence"/>
</dbReference>
<feature type="compositionally biased region" description="Low complexity" evidence="1">
    <location>
        <begin position="75"/>
        <end position="116"/>
    </location>
</feature>
<proteinExistence type="predicted"/>
<dbReference type="SUPFAM" id="SSF49899">
    <property type="entry name" value="Concanavalin A-like lectins/glucanases"/>
    <property type="match status" value="1"/>
</dbReference>
<feature type="signal peptide" evidence="2">
    <location>
        <begin position="1"/>
        <end position="21"/>
    </location>
</feature>
<dbReference type="InterPro" id="IPR013320">
    <property type="entry name" value="ConA-like_dom_sf"/>
</dbReference>
<evidence type="ECO:0000256" key="2">
    <source>
        <dbReference type="SAM" id="SignalP"/>
    </source>
</evidence>
<protein>
    <recommendedName>
        <fullName evidence="3">GH16 domain-containing protein</fullName>
    </recommendedName>
</protein>
<dbReference type="RefSeq" id="XP_019030074.1">
    <property type="nucleotide sequence ID" value="XM_019178035.1"/>
</dbReference>
<evidence type="ECO:0000256" key="1">
    <source>
        <dbReference type="SAM" id="MobiDB-lite"/>
    </source>
</evidence>
<evidence type="ECO:0000313" key="4">
    <source>
        <dbReference type="EMBL" id="ODN91448.1"/>
    </source>
</evidence>
<dbReference type="Gene3D" id="2.60.120.200">
    <property type="match status" value="1"/>
</dbReference>
<dbReference type="CDD" id="cd00413">
    <property type="entry name" value="Glyco_hydrolase_16"/>
    <property type="match status" value="1"/>
</dbReference>
<accession>A0A1E3ISD7</accession>
<name>A0A1E3ISD7_9TREE</name>
<keyword evidence="5" id="KW-1185">Reference proteome</keyword>
<evidence type="ECO:0000259" key="3">
    <source>
        <dbReference type="PROSITE" id="PS51762"/>
    </source>
</evidence>
<dbReference type="OrthoDB" id="2579977at2759"/>
<dbReference type="AlphaFoldDB" id="A0A1E3ISD7"/>
<feature type="region of interest" description="Disordered" evidence="1">
    <location>
        <begin position="259"/>
        <end position="288"/>
    </location>
</feature>
<feature type="domain" description="GH16" evidence="3">
    <location>
        <begin position="97"/>
        <end position="363"/>
    </location>
</feature>
<dbReference type="GO" id="GO:0004553">
    <property type="term" value="F:hydrolase activity, hydrolyzing O-glycosyl compounds"/>
    <property type="evidence" value="ECO:0007669"/>
    <property type="project" value="InterPro"/>
</dbReference>
<dbReference type="InterPro" id="IPR000757">
    <property type="entry name" value="Beta-glucanase-like"/>
</dbReference>
<dbReference type="PANTHER" id="PTHR38121:SF4">
    <property type="entry name" value="GH16 DOMAIN-CONTAINING PROTEIN-RELATED"/>
    <property type="match status" value="1"/>
</dbReference>